<keyword evidence="7" id="KW-0067">ATP-binding</keyword>
<keyword evidence="4" id="KW-0547">Nucleotide-binding</keyword>
<dbReference type="KEGG" id="gai:IMCC3135_21780"/>
<dbReference type="AlphaFoldDB" id="A0A2Z2NSF5"/>
<dbReference type="Gene3D" id="3.30.420.40">
    <property type="match status" value="2"/>
</dbReference>
<dbReference type="GO" id="GO:0005524">
    <property type="term" value="F:ATP binding"/>
    <property type="evidence" value="ECO:0007669"/>
    <property type="project" value="UniProtKB-KW"/>
</dbReference>
<evidence type="ECO:0000313" key="11">
    <source>
        <dbReference type="Proteomes" id="UP000250079"/>
    </source>
</evidence>
<dbReference type="GO" id="GO:0045127">
    <property type="term" value="F:N-acetylglucosamine kinase activity"/>
    <property type="evidence" value="ECO:0007669"/>
    <property type="project" value="UniProtKB-EC"/>
</dbReference>
<dbReference type="EC" id="2.7.1.59" evidence="1"/>
<sequence>MNLCLDIGGSKIVAASVTESGQITEHARMATPVDHFDDFCAAIKRICPPDSSTLGVSIAGVIDPQTGQINSANIPCISGHELARELELILGRGVVLINDADAFALAEAHLGRARQYSGVLAVILGTGVGGALVLDGRLHVGLGGLSGEWGHGPASAMRTGTALPVVSCSCGQQGCVDTLGGARGIERLHHHLHGRHATSLDIVKAWQSGCQDSEQVIDLWLDVVGGALAAAVNLIGPAIVPVGGGLARSEALIEALDREVCNRSLINIQSSLLYSAASGPEQGLLGAALRVRQVLTAL</sequence>
<dbReference type="InterPro" id="IPR049874">
    <property type="entry name" value="ROK_cs"/>
</dbReference>
<keyword evidence="11" id="KW-1185">Reference proteome</keyword>
<dbReference type="PANTHER" id="PTHR18964:SF162">
    <property type="entry name" value="N-ACETYL-D-GLUCOSAMINE KINASE"/>
    <property type="match status" value="1"/>
</dbReference>
<dbReference type="Pfam" id="PF00480">
    <property type="entry name" value="ROK"/>
    <property type="match status" value="1"/>
</dbReference>
<evidence type="ECO:0000256" key="3">
    <source>
        <dbReference type="ARBA" id="ARBA00022723"/>
    </source>
</evidence>
<evidence type="ECO:0000256" key="1">
    <source>
        <dbReference type="ARBA" id="ARBA00012122"/>
    </source>
</evidence>
<evidence type="ECO:0000256" key="5">
    <source>
        <dbReference type="ARBA" id="ARBA00022777"/>
    </source>
</evidence>
<reference evidence="10 11" key="1">
    <citation type="submission" date="2016-12" db="EMBL/GenBank/DDBJ databases">
        <authorList>
            <person name="Song W.-J."/>
            <person name="Kurnit D.M."/>
        </authorList>
    </citation>
    <scope>NUCLEOTIDE SEQUENCE [LARGE SCALE GENOMIC DNA]</scope>
    <source>
        <strain evidence="10 11">IMCC3135</strain>
    </source>
</reference>
<dbReference type="InterPro" id="IPR000600">
    <property type="entry name" value="ROK"/>
</dbReference>
<keyword evidence="8" id="KW-0119">Carbohydrate metabolism</keyword>
<evidence type="ECO:0000256" key="9">
    <source>
        <dbReference type="ARBA" id="ARBA00049065"/>
    </source>
</evidence>
<dbReference type="GO" id="GO:0046872">
    <property type="term" value="F:metal ion binding"/>
    <property type="evidence" value="ECO:0007669"/>
    <property type="project" value="UniProtKB-KW"/>
</dbReference>
<evidence type="ECO:0000256" key="8">
    <source>
        <dbReference type="ARBA" id="ARBA00023277"/>
    </source>
</evidence>
<organism evidence="10 11">
    <name type="scientific">Granulosicoccus antarcticus IMCC3135</name>
    <dbReference type="NCBI Taxonomy" id="1192854"/>
    <lineage>
        <taxon>Bacteria</taxon>
        <taxon>Pseudomonadati</taxon>
        <taxon>Pseudomonadota</taxon>
        <taxon>Gammaproteobacteria</taxon>
        <taxon>Chromatiales</taxon>
        <taxon>Granulosicoccaceae</taxon>
        <taxon>Granulosicoccus</taxon>
    </lineage>
</organism>
<dbReference type="EMBL" id="CP018632">
    <property type="protein sequence ID" value="ASJ74432.1"/>
    <property type="molecule type" value="Genomic_DNA"/>
</dbReference>
<evidence type="ECO:0000256" key="6">
    <source>
        <dbReference type="ARBA" id="ARBA00022833"/>
    </source>
</evidence>
<evidence type="ECO:0000256" key="7">
    <source>
        <dbReference type="ARBA" id="ARBA00022840"/>
    </source>
</evidence>
<name>A0A2Z2NSF5_9GAMM</name>
<evidence type="ECO:0000256" key="4">
    <source>
        <dbReference type="ARBA" id="ARBA00022741"/>
    </source>
</evidence>
<dbReference type="OrthoDB" id="9810372at2"/>
<protein>
    <recommendedName>
        <fullName evidence="1">N-acetylglucosamine kinase</fullName>
        <ecNumber evidence="1">2.7.1.59</ecNumber>
    </recommendedName>
</protein>
<dbReference type="InterPro" id="IPR043129">
    <property type="entry name" value="ATPase_NBD"/>
</dbReference>
<proteinExistence type="predicted"/>
<accession>A0A2Z2NSF5</accession>
<dbReference type="SUPFAM" id="SSF53067">
    <property type="entry name" value="Actin-like ATPase domain"/>
    <property type="match status" value="1"/>
</dbReference>
<evidence type="ECO:0000313" key="10">
    <source>
        <dbReference type="EMBL" id="ASJ74432.1"/>
    </source>
</evidence>
<dbReference type="PANTHER" id="PTHR18964">
    <property type="entry name" value="ROK (REPRESSOR, ORF, KINASE) FAMILY"/>
    <property type="match status" value="1"/>
</dbReference>
<keyword evidence="2 10" id="KW-0808">Transferase</keyword>
<comment type="catalytic activity">
    <reaction evidence="9">
        <text>N-acetyl-D-glucosamine + ATP = N-acetyl-D-glucosamine 6-phosphate + ADP + H(+)</text>
        <dbReference type="Rhea" id="RHEA:17417"/>
        <dbReference type="ChEBI" id="CHEBI:15378"/>
        <dbReference type="ChEBI" id="CHEBI:30616"/>
        <dbReference type="ChEBI" id="CHEBI:57513"/>
        <dbReference type="ChEBI" id="CHEBI:456216"/>
        <dbReference type="ChEBI" id="CHEBI:506227"/>
        <dbReference type="EC" id="2.7.1.59"/>
    </reaction>
</comment>
<dbReference type="PROSITE" id="PS01125">
    <property type="entry name" value="ROK"/>
    <property type="match status" value="1"/>
</dbReference>
<gene>
    <name evidence="10" type="primary">nagK_2</name>
    <name evidence="10" type="ORF">IMCC3135_21780</name>
</gene>
<evidence type="ECO:0000256" key="2">
    <source>
        <dbReference type="ARBA" id="ARBA00022679"/>
    </source>
</evidence>
<dbReference type="Proteomes" id="UP000250079">
    <property type="component" value="Chromosome"/>
</dbReference>
<keyword evidence="6" id="KW-0862">Zinc</keyword>
<keyword evidence="3" id="KW-0479">Metal-binding</keyword>
<keyword evidence="5 10" id="KW-0418">Kinase</keyword>